<comment type="caution">
    <text evidence="2">The sequence shown here is derived from an EMBL/GenBank/DDBJ whole genome shotgun (WGS) entry which is preliminary data.</text>
</comment>
<dbReference type="EMBL" id="JABFUD020000012">
    <property type="protein sequence ID" value="KAI5072683.1"/>
    <property type="molecule type" value="Genomic_DNA"/>
</dbReference>
<evidence type="ECO:0000256" key="1">
    <source>
        <dbReference type="SAM" id="MobiDB-lite"/>
    </source>
</evidence>
<evidence type="ECO:0000313" key="3">
    <source>
        <dbReference type="Proteomes" id="UP000886520"/>
    </source>
</evidence>
<organism evidence="2 3">
    <name type="scientific">Adiantum capillus-veneris</name>
    <name type="common">Maidenhair fern</name>
    <dbReference type="NCBI Taxonomy" id="13818"/>
    <lineage>
        <taxon>Eukaryota</taxon>
        <taxon>Viridiplantae</taxon>
        <taxon>Streptophyta</taxon>
        <taxon>Embryophyta</taxon>
        <taxon>Tracheophyta</taxon>
        <taxon>Polypodiopsida</taxon>
        <taxon>Polypodiidae</taxon>
        <taxon>Polypodiales</taxon>
        <taxon>Pteridineae</taxon>
        <taxon>Pteridaceae</taxon>
        <taxon>Vittarioideae</taxon>
        <taxon>Adiantum</taxon>
    </lineage>
</organism>
<sequence>MSCFSKIPIEWEEEREEQQATQEEPQQRLAKIMGQEMGLPPLKEQSEDMAQEQEQKEEPPHEDLPPFDPAKIVKE</sequence>
<gene>
    <name evidence="2" type="ORF">GOP47_0012789</name>
</gene>
<evidence type="ECO:0000313" key="2">
    <source>
        <dbReference type="EMBL" id="KAI5072683.1"/>
    </source>
</evidence>
<feature type="compositionally biased region" description="Basic and acidic residues" evidence="1">
    <location>
        <begin position="53"/>
        <end position="64"/>
    </location>
</feature>
<dbReference type="Proteomes" id="UP000886520">
    <property type="component" value="Chromosome 12"/>
</dbReference>
<name>A0A9D4ZEM8_ADICA</name>
<accession>A0A9D4ZEM8</accession>
<protein>
    <submittedName>
        <fullName evidence="2">Uncharacterized protein</fullName>
    </submittedName>
</protein>
<keyword evidence="3" id="KW-1185">Reference proteome</keyword>
<reference evidence="2" key="1">
    <citation type="submission" date="2021-01" db="EMBL/GenBank/DDBJ databases">
        <title>Adiantum capillus-veneris genome.</title>
        <authorList>
            <person name="Fang Y."/>
            <person name="Liao Q."/>
        </authorList>
    </citation>
    <scope>NUCLEOTIDE SEQUENCE</scope>
    <source>
        <strain evidence="2">H3</strain>
        <tissue evidence="2">Leaf</tissue>
    </source>
</reference>
<dbReference type="AlphaFoldDB" id="A0A9D4ZEM8"/>
<feature type="region of interest" description="Disordered" evidence="1">
    <location>
        <begin position="1"/>
        <end position="75"/>
    </location>
</feature>
<proteinExistence type="predicted"/>